<accession>A0AAE0W0Y4</accession>
<reference evidence="2" key="2">
    <citation type="journal article" date="2021" name="Genome Biol. Evol.">
        <title>Developing a high-quality reference genome for a parasitic bivalve with doubly uniparental inheritance (Bivalvia: Unionida).</title>
        <authorList>
            <person name="Smith C.H."/>
        </authorList>
    </citation>
    <scope>NUCLEOTIDE SEQUENCE</scope>
    <source>
        <strain evidence="2">CHS0354</strain>
        <tissue evidence="2">Mantle</tissue>
    </source>
</reference>
<proteinExistence type="predicted"/>
<dbReference type="AlphaFoldDB" id="A0AAE0W0Y4"/>
<evidence type="ECO:0000256" key="1">
    <source>
        <dbReference type="SAM" id="MobiDB-lite"/>
    </source>
</evidence>
<dbReference type="Proteomes" id="UP001195483">
    <property type="component" value="Unassembled WGS sequence"/>
</dbReference>
<evidence type="ECO:0000313" key="3">
    <source>
        <dbReference type="Proteomes" id="UP001195483"/>
    </source>
</evidence>
<feature type="region of interest" description="Disordered" evidence="1">
    <location>
        <begin position="1"/>
        <end position="78"/>
    </location>
</feature>
<dbReference type="EMBL" id="JAEAOA010001470">
    <property type="protein sequence ID" value="KAK3596280.1"/>
    <property type="molecule type" value="Genomic_DNA"/>
</dbReference>
<sequence>MANHHQVHPFSSGWMGTSSSQKREYHRKVGRVVSHDTWEQTDQDKVERLSSITKGVANRKTRQNNGGRPRNAEPVTLR</sequence>
<reference evidence="2" key="1">
    <citation type="journal article" date="2021" name="Genome Biol. Evol.">
        <title>A High-Quality Reference Genome for a Parasitic Bivalve with Doubly Uniparental Inheritance (Bivalvia: Unionida).</title>
        <authorList>
            <person name="Smith C.H."/>
        </authorList>
    </citation>
    <scope>NUCLEOTIDE SEQUENCE</scope>
    <source>
        <strain evidence="2">CHS0354</strain>
    </source>
</reference>
<organism evidence="2 3">
    <name type="scientific">Potamilus streckersoni</name>
    <dbReference type="NCBI Taxonomy" id="2493646"/>
    <lineage>
        <taxon>Eukaryota</taxon>
        <taxon>Metazoa</taxon>
        <taxon>Spiralia</taxon>
        <taxon>Lophotrochozoa</taxon>
        <taxon>Mollusca</taxon>
        <taxon>Bivalvia</taxon>
        <taxon>Autobranchia</taxon>
        <taxon>Heteroconchia</taxon>
        <taxon>Palaeoheterodonta</taxon>
        <taxon>Unionida</taxon>
        <taxon>Unionoidea</taxon>
        <taxon>Unionidae</taxon>
        <taxon>Ambleminae</taxon>
        <taxon>Lampsilini</taxon>
        <taxon>Potamilus</taxon>
    </lineage>
</organism>
<protein>
    <submittedName>
        <fullName evidence="2">Uncharacterized protein</fullName>
    </submittedName>
</protein>
<keyword evidence="3" id="KW-1185">Reference proteome</keyword>
<reference evidence="2" key="3">
    <citation type="submission" date="2023-05" db="EMBL/GenBank/DDBJ databases">
        <authorList>
            <person name="Smith C.H."/>
        </authorList>
    </citation>
    <scope>NUCLEOTIDE SEQUENCE</scope>
    <source>
        <strain evidence="2">CHS0354</strain>
        <tissue evidence="2">Mantle</tissue>
    </source>
</reference>
<comment type="caution">
    <text evidence="2">The sequence shown here is derived from an EMBL/GenBank/DDBJ whole genome shotgun (WGS) entry which is preliminary data.</text>
</comment>
<evidence type="ECO:0000313" key="2">
    <source>
        <dbReference type="EMBL" id="KAK3596280.1"/>
    </source>
</evidence>
<gene>
    <name evidence="2" type="ORF">CHS0354_024865</name>
</gene>
<feature type="compositionally biased region" description="Basic and acidic residues" evidence="1">
    <location>
        <begin position="33"/>
        <end position="48"/>
    </location>
</feature>
<name>A0AAE0W0Y4_9BIVA</name>